<dbReference type="EMBL" id="JH600070">
    <property type="protein sequence ID" value="EIJ44220.1"/>
    <property type="molecule type" value="Genomic_DNA"/>
</dbReference>
<reference evidence="1 2" key="1">
    <citation type="submission" date="2011-11" db="EMBL/GenBank/DDBJ databases">
        <title>Improved High-Quality Draft sequence of Beggiatoa alba B18lD.</title>
        <authorList>
            <consortium name="US DOE Joint Genome Institute"/>
            <person name="Lucas S."/>
            <person name="Han J."/>
            <person name="Lapidus A."/>
            <person name="Cheng J.-F."/>
            <person name="Goodwin L."/>
            <person name="Pitluck S."/>
            <person name="Peters L."/>
            <person name="Mikhailova N."/>
            <person name="Held B."/>
            <person name="Detter J.C."/>
            <person name="Han C."/>
            <person name="Tapia R."/>
            <person name="Land M."/>
            <person name="Hauser L."/>
            <person name="Kyrpides N."/>
            <person name="Ivanova N."/>
            <person name="Pagani I."/>
            <person name="Samuel K."/>
            <person name="Teske A."/>
            <person name="Mueller J."/>
            <person name="Woyke T."/>
        </authorList>
    </citation>
    <scope>NUCLEOTIDE SEQUENCE [LARGE SCALE GENOMIC DNA]</scope>
    <source>
        <strain evidence="1 2">B18LD</strain>
    </source>
</reference>
<evidence type="ECO:0000313" key="1">
    <source>
        <dbReference type="EMBL" id="EIJ44220.1"/>
    </source>
</evidence>
<evidence type="ECO:0000313" key="2">
    <source>
        <dbReference type="Proteomes" id="UP000005744"/>
    </source>
</evidence>
<protein>
    <submittedName>
        <fullName evidence="1">Uncharacterized protein</fullName>
    </submittedName>
</protein>
<name>I3CKS7_9GAMM</name>
<dbReference type="AlphaFoldDB" id="I3CKS7"/>
<dbReference type="STRING" id="395493.BegalDRAFT_3402"/>
<gene>
    <name evidence="1" type="ORF">BegalDRAFT_3402</name>
</gene>
<sequence>MIRSFKRMVNRAIALLLVTVEQNEALFCESLITIHYHLFFDIVFTVFSCIKELLNGVDHTRG</sequence>
<dbReference type="HOGENOM" id="CLU_2894931_0_0_6"/>
<keyword evidence="2" id="KW-1185">Reference proteome</keyword>
<organism evidence="1 2">
    <name type="scientific">Beggiatoa alba B18LD</name>
    <dbReference type="NCBI Taxonomy" id="395493"/>
    <lineage>
        <taxon>Bacteria</taxon>
        <taxon>Pseudomonadati</taxon>
        <taxon>Pseudomonadota</taxon>
        <taxon>Gammaproteobacteria</taxon>
        <taxon>Thiotrichales</taxon>
        <taxon>Thiotrichaceae</taxon>
        <taxon>Beggiatoa</taxon>
    </lineage>
</organism>
<accession>I3CKS7</accession>
<dbReference type="Proteomes" id="UP000005744">
    <property type="component" value="Unassembled WGS sequence"/>
</dbReference>
<proteinExistence type="predicted"/>